<comment type="caution">
    <text evidence="2">The sequence shown here is derived from an EMBL/GenBank/DDBJ whole genome shotgun (WGS) entry which is preliminary data.</text>
</comment>
<dbReference type="GO" id="GO:0090173">
    <property type="term" value="P:regulation of synaptonemal complex assembly"/>
    <property type="evidence" value="ECO:0007669"/>
    <property type="project" value="InterPro"/>
</dbReference>
<organism evidence="2 3">
    <name type="scientific">Phialemonium atrogriseum</name>
    <dbReference type="NCBI Taxonomy" id="1093897"/>
    <lineage>
        <taxon>Eukaryota</taxon>
        <taxon>Fungi</taxon>
        <taxon>Dikarya</taxon>
        <taxon>Ascomycota</taxon>
        <taxon>Pezizomycotina</taxon>
        <taxon>Sordariomycetes</taxon>
        <taxon>Sordariomycetidae</taxon>
        <taxon>Cephalothecales</taxon>
        <taxon>Cephalothecaceae</taxon>
        <taxon>Phialemonium</taxon>
    </lineage>
</organism>
<dbReference type="InterPro" id="IPR013940">
    <property type="entry name" value="Spo22/ZIP4/TEX11"/>
</dbReference>
<accession>A0AAJ0FLP5</accession>
<proteinExistence type="predicted"/>
<dbReference type="GO" id="GO:0051321">
    <property type="term" value="P:meiotic cell cycle"/>
    <property type="evidence" value="ECO:0007669"/>
    <property type="project" value="UniProtKB-KW"/>
</dbReference>
<dbReference type="Pfam" id="PF08631">
    <property type="entry name" value="SPO22"/>
    <property type="match status" value="1"/>
</dbReference>
<dbReference type="Proteomes" id="UP001244011">
    <property type="component" value="Unassembled WGS sequence"/>
</dbReference>
<dbReference type="PANTHER" id="PTHR40375">
    <property type="entry name" value="SPORULATION-SPECIFIC PROTEIN 22"/>
    <property type="match status" value="1"/>
</dbReference>
<protein>
    <submittedName>
        <fullName evidence="2">Meiosis protein SPO22/ZIP4 like-domain-containing protein</fullName>
    </submittedName>
</protein>
<reference evidence="2" key="1">
    <citation type="submission" date="2023-06" db="EMBL/GenBank/DDBJ databases">
        <title>Genome-scale phylogeny and comparative genomics of the fungal order Sordariales.</title>
        <authorList>
            <consortium name="Lawrence Berkeley National Laboratory"/>
            <person name="Hensen N."/>
            <person name="Bonometti L."/>
            <person name="Westerberg I."/>
            <person name="Brannstrom I.O."/>
            <person name="Guillou S."/>
            <person name="Cros-Aarteil S."/>
            <person name="Calhoun S."/>
            <person name="Haridas S."/>
            <person name="Kuo A."/>
            <person name="Mondo S."/>
            <person name="Pangilinan J."/>
            <person name="Riley R."/>
            <person name="Labutti K."/>
            <person name="Andreopoulos B."/>
            <person name="Lipzen A."/>
            <person name="Chen C."/>
            <person name="Yanf M."/>
            <person name="Daum C."/>
            <person name="Ng V."/>
            <person name="Clum A."/>
            <person name="Steindorff A."/>
            <person name="Ohm R."/>
            <person name="Martin F."/>
            <person name="Silar P."/>
            <person name="Natvig D."/>
            <person name="Lalanne C."/>
            <person name="Gautier V."/>
            <person name="Ament-Velasquez S.L."/>
            <person name="Kruys A."/>
            <person name="Hutchinson M.I."/>
            <person name="Powell A.J."/>
            <person name="Barry K."/>
            <person name="Miller A.N."/>
            <person name="Grigoriev I.V."/>
            <person name="Debuchy R."/>
            <person name="Gladieux P."/>
            <person name="Thoren M.H."/>
            <person name="Johannesson H."/>
        </authorList>
    </citation>
    <scope>NUCLEOTIDE SEQUENCE</scope>
    <source>
        <strain evidence="2">8032-3</strain>
    </source>
</reference>
<dbReference type="AlphaFoldDB" id="A0AAJ0FLP5"/>
<name>A0AAJ0FLP5_9PEZI</name>
<dbReference type="RefSeq" id="XP_060288650.1">
    <property type="nucleotide sequence ID" value="XM_060426442.1"/>
</dbReference>
<dbReference type="GeneID" id="85309629"/>
<dbReference type="InterPro" id="IPR039057">
    <property type="entry name" value="Spo22/ZIP4"/>
</dbReference>
<keyword evidence="3" id="KW-1185">Reference proteome</keyword>
<evidence type="ECO:0000313" key="2">
    <source>
        <dbReference type="EMBL" id="KAK1772437.1"/>
    </source>
</evidence>
<dbReference type="PANTHER" id="PTHR40375:SF2">
    <property type="entry name" value="SPORULATION-SPECIFIC PROTEIN 22"/>
    <property type="match status" value="1"/>
</dbReference>
<evidence type="ECO:0000313" key="3">
    <source>
        <dbReference type="Proteomes" id="UP001244011"/>
    </source>
</evidence>
<evidence type="ECO:0000256" key="1">
    <source>
        <dbReference type="ARBA" id="ARBA00023254"/>
    </source>
</evidence>
<keyword evidence="1" id="KW-0469">Meiosis</keyword>
<gene>
    <name evidence="2" type="ORF">QBC33DRAFT_521250</name>
</gene>
<sequence>MTPDAAAPHAAHPKVLGAKGKRIKTIAASAVNLQGRLLSDPLGAAEDNQLLDELRGHIRSLHSHSQRSKPGSAGDSELDRAGTVLWNLCTRLRRESDAQPRSTNKRKLFLLGRVFAFHLLGAAQCTENADAAAVVRLLRLALKAGRSCIDDSEFGFATLVLQKAVDCNTRLHDLRSDLSADDVKDARGLEAEYFILRAALAWKENRLDVAEHMYNNGKLTPEFLDPYQVEKLADVLYEIGKDLSGKSDFSMAAKWLNRAHDVVNSQGLELLSREAIELRTAILQTLVTALLGLGTTGGFETADNLVNVIESEMGNELVVSLLRLEILQKSPAEVFDSDSYADVLRRMIKSFNFTESTFKLVVHHIRKLHDKTPGLGCKVIDEFIRALRNADTDEWIERLVIIRMWMTTNQRDSVDTIQSAEDVLTQVDRHLSADAAIAAQTLIWKRLESGYSLGQFELAEKWCHLALHAAFRNCGPGNIAKLERKVLLCAIARNEMDGARSIFHSMAESTQREPKTMYLMYKVATRTGDRSLATRCLESVSMATEQQDYLYACVVDSQQAGDKVCAVEALRKLLEKHEYKSPSPVHLPALLRCTIRLLKSVLDSDDGRCGEMDGVQYLCELFDAAVTAIEREPRDANGNKLFSIDELDWFARNAYNLGLKHLDSWDLRHSIHILTACTSIIKLFPSDVTSQVAQDMSFKLIFSNFIIASALVAQARTQDNVEKQLQDYLLMRKHIAAFEAELPGRLDSLEGKAREDLLSKLATLLTFDLEGAICLKKWEDLGEIIRKTVQCKSVTAFQGMGDCLLRSSVPGRELYATMRIIINEIWTLENFTVEKLAKYMRCLFQATLPLDDGLALGLMDEFCEWTCEASKTMNQMPAEELEWLATTAFNHAVDCYAARQDEQSKQWASKALNLAHYCNDGGALEGILHEKHLSLRFDAK</sequence>
<dbReference type="EMBL" id="MU838997">
    <property type="protein sequence ID" value="KAK1772437.1"/>
    <property type="molecule type" value="Genomic_DNA"/>
</dbReference>